<sequence length="206" mass="22419">MKNYCWNGGIIFVCILSYIDLCSCGDLCYDSTHEKYNYCSGYCCGDQCCNVDVGGIVAVVVAITIGIAAIIGFAICICYVLAKKSRVKSGWRTTVIHPRNLDDSLHQTTTVSYTTTQYPSCHSQYQNGVFTFALPSNFNLTRECPPLSPITPPSVSPIHSSMSLSKPPSVSPVHSPLSPITPDTVSPIHPPPYVDRSDSPPKYLSD</sequence>
<name>A0A210PZJ7_MIZYE</name>
<keyword evidence="2" id="KW-0812">Transmembrane</keyword>
<gene>
    <name evidence="4" type="ORF">KP79_PYT11103</name>
</gene>
<evidence type="ECO:0000313" key="4">
    <source>
        <dbReference type="EMBL" id="OWF41921.1"/>
    </source>
</evidence>
<dbReference type="AlphaFoldDB" id="A0A210PZJ7"/>
<keyword evidence="5" id="KW-1185">Reference proteome</keyword>
<keyword evidence="2" id="KW-1133">Transmembrane helix</keyword>
<feature type="transmembrane region" description="Helical" evidence="2">
    <location>
        <begin position="56"/>
        <end position="82"/>
    </location>
</feature>
<keyword evidence="3" id="KW-0732">Signal</keyword>
<dbReference type="EMBL" id="NEDP02005334">
    <property type="protein sequence ID" value="OWF41921.1"/>
    <property type="molecule type" value="Genomic_DNA"/>
</dbReference>
<feature type="chain" id="PRO_5012645666" description="Cysteine and tyrosine-rich protein 1" evidence="3">
    <location>
        <begin position="25"/>
        <end position="206"/>
    </location>
</feature>
<evidence type="ECO:0000256" key="3">
    <source>
        <dbReference type="SAM" id="SignalP"/>
    </source>
</evidence>
<evidence type="ECO:0000313" key="5">
    <source>
        <dbReference type="Proteomes" id="UP000242188"/>
    </source>
</evidence>
<reference evidence="4 5" key="1">
    <citation type="journal article" date="2017" name="Nat. Ecol. Evol.">
        <title>Scallop genome provides insights into evolution of bilaterian karyotype and development.</title>
        <authorList>
            <person name="Wang S."/>
            <person name="Zhang J."/>
            <person name="Jiao W."/>
            <person name="Li J."/>
            <person name="Xun X."/>
            <person name="Sun Y."/>
            <person name="Guo X."/>
            <person name="Huan P."/>
            <person name="Dong B."/>
            <person name="Zhang L."/>
            <person name="Hu X."/>
            <person name="Sun X."/>
            <person name="Wang J."/>
            <person name="Zhao C."/>
            <person name="Wang Y."/>
            <person name="Wang D."/>
            <person name="Huang X."/>
            <person name="Wang R."/>
            <person name="Lv J."/>
            <person name="Li Y."/>
            <person name="Zhang Z."/>
            <person name="Liu B."/>
            <person name="Lu W."/>
            <person name="Hui Y."/>
            <person name="Liang J."/>
            <person name="Zhou Z."/>
            <person name="Hou R."/>
            <person name="Li X."/>
            <person name="Liu Y."/>
            <person name="Li H."/>
            <person name="Ning X."/>
            <person name="Lin Y."/>
            <person name="Zhao L."/>
            <person name="Xing Q."/>
            <person name="Dou J."/>
            <person name="Li Y."/>
            <person name="Mao J."/>
            <person name="Guo H."/>
            <person name="Dou H."/>
            <person name="Li T."/>
            <person name="Mu C."/>
            <person name="Jiang W."/>
            <person name="Fu Q."/>
            <person name="Fu X."/>
            <person name="Miao Y."/>
            <person name="Liu J."/>
            <person name="Yu Q."/>
            <person name="Li R."/>
            <person name="Liao H."/>
            <person name="Li X."/>
            <person name="Kong Y."/>
            <person name="Jiang Z."/>
            <person name="Chourrout D."/>
            <person name="Li R."/>
            <person name="Bao Z."/>
        </authorList>
    </citation>
    <scope>NUCLEOTIDE SEQUENCE [LARGE SCALE GENOMIC DNA]</scope>
    <source>
        <strain evidence="4 5">PY_sf001</strain>
    </source>
</reference>
<comment type="caution">
    <text evidence="4">The sequence shown here is derived from an EMBL/GenBank/DDBJ whole genome shotgun (WGS) entry which is preliminary data.</text>
</comment>
<dbReference type="OrthoDB" id="10443920at2759"/>
<feature type="signal peptide" evidence="3">
    <location>
        <begin position="1"/>
        <end position="24"/>
    </location>
</feature>
<evidence type="ECO:0008006" key="6">
    <source>
        <dbReference type="Google" id="ProtNLM"/>
    </source>
</evidence>
<dbReference type="Proteomes" id="UP000242188">
    <property type="component" value="Unassembled WGS sequence"/>
</dbReference>
<feature type="compositionally biased region" description="Low complexity" evidence="1">
    <location>
        <begin position="159"/>
        <end position="178"/>
    </location>
</feature>
<evidence type="ECO:0000256" key="1">
    <source>
        <dbReference type="SAM" id="MobiDB-lite"/>
    </source>
</evidence>
<feature type="compositionally biased region" description="Basic and acidic residues" evidence="1">
    <location>
        <begin position="195"/>
        <end position="206"/>
    </location>
</feature>
<accession>A0A210PZJ7</accession>
<evidence type="ECO:0000256" key="2">
    <source>
        <dbReference type="SAM" id="Phobius"/>
    </source>
</evidence>
<keyword evidence="2" id="KW-0472">Membrane</keyword>
<organism evidence="4 5">
    <name type="scientific">Mizuhopecten yessoensis</name>
    <name type="common">Japanese scallop</name>
    <name type="synonym">Patinopecten yessoensis</name>
    <dbReference type="NCBI Taxonomy" id="6573"/>
    <lineage>
        <taxon>Eukaryota</taxon>
        <taxon>Metazoa</taxon>
        <taxon>Spiralia</taxon>
        <taxon>Lophotrochozoa</taxon>
        <taxon>Mollusca</taxon>
        <taxon>Bivalvia</taxon>
        <taxon>Autobranchia</taxon>
        <taxon>Pteriomorphia</taxon>
        <taxon>Pectinida</taxon>
        <taxon>Pectinoidea</taxon>
        <taxon>Pectinidae</taxon>
        <taxon>Mizuhopecten</taxon>
    </lineage>
</organism>
<proteinExistence type="predicted"/>
<feature type="region of interest" description="Disordered" evidence="1">
    <location>
        <begin position="158"/>
        <end position="206"/>
    </location>
</feature>
<protein>
    <recommendedName>
        <fullName evidence="6">Cysteine and tyrosine-rich protein 1</fullName>
    </recommendedName>
</protein>